<dbReference type="EMBL" id="JAOTIF010000025">
    <property type="protein sequence ID" value="MCU7551897.1"/>
    <property type="molecule type" value="Genomic_DNA"/>
</dbReference>
<dbReference type="Proteomes" id="UP001155483">
    <property type="component" value="Unassembled WGS sequence"/>
</dbReference>
<evidence type="ECO:0000259" key="6">
    <source>
        <dbReference type="Pfam" id="PF07980"/>
    </source>
</evidence>
<feature type="domain" description="SusD-like N-terminal" evidence="7">
    <location>
        <begin position="109"/>
        <end position="227"/>
    </location>
</feature>
<keyword evidence="4" id="KW-0472">Membrane</keyword>
<evidence type="ECO:0000256" key="3">
    <source>
        <dbReference type="ARBA" id="ARBA00022729"/>
    </source>
</evidence>
<dbReference type="Gene3D" id="1.25.40.390">
    <property type="match status" value="1"/>
</dbReference>
<evidence type="ECO:0000313" key="9">
    <source>
        <dbReference type="Proteomes" id="UP001155483"/>
    </source>
</evidence>
<dbReference type="Pfam" id="PF14322">
    <property type="entry name" value="SusD-like_3"/>
    <property type="match status" value="1"/>
</dbReference>
<evidence type="ECO:0000256" key="5">
    <source>
        <dbReference type="ARBA" id="ARBA00023237"/>
    </source>
</evidence>
<evidence type="ECO:0000256" key="1">
    <source>
        <dbReference type="ARBA" id="ARBA00004442"/>
    </source>
</evidence>
<dbReference type="AlphaFoldDB" id="A0A9X2Y031"/>
<comment type="subcellular location">
    <subcellularLocation>
        <location evidence="1">Cell outer membrane</location>
    </subcellularLocation>
</comment>
<reference evidence="8" key="2">
    <citation type="submission" date="2023-04" db="EMBL/GenBank/DDBJ databases">
        <title>Paracnuella aquatica gen. nov., sp. nov., a member of the family Chitinophagaceae isolated from a hot spring.</title>
        <authorList>
            <person name="Wang C."/>
        </authorList>
    </citation>
    <scope>NUCLEOTIDE SEQUENCE</scope>
    <source>
        <strain evidence="8">LB-8</strain>
    </source>
</reference>
<evidence type="ECO:0000256" key="4">
    <source>
        <dbReference type="ARBA" id="ARBA00023136"/>
    </source>
</evidence>
<organism evidence="8 9">
    <name type="scientific">Paraflavisolibacter caeni</name>
    <dbReference type="NCBI Taxonomy" id="2982496"/>
    <lineage>
        <taxon>Bacteria</taxon>
        <taxon>Pseudomonadati</taxon>
        <taxon>Bacteroidota</taxon>
        <taxon>Chitinophagia</taxon>
        <taxon>Chitinophagales</taxon>
        <taxon>Chitinophagaceae</taxon>
        <taxon>Paraflavisolibacter</taxon>
    </lineage>
</organism>
<evidence type="ECO:0000256" key="2">
    <source>
        <dbReference type="ARBA" id="ARBA00006275"/>
    </source>
</evidence>
<dbReference type="SUPFAM" id="SSF48452">
    <property type="entry name" value="TPR-like"/>
    <property type="match status" value="1"/>
</dbReference>
<dbReference type="RefSeq" id="WP_279299334.1">
    <property type="nucleotide sequence ID" value="NZ_JAOTIF010000025.1"/>
</dbReference>
<accession>A0A9X2Y031</accession>
<dbReference type="InterPro" id="IPR011990">
    <property type="entry name" value="TPR-like_helical_dom_sf"/>
</dbReference>
<keyword evidence="5" id="KW-0998">Cell outer membrane</keyword>
<evidence type="ECO:0000259" key="7">
    <source>
        <dbReference type="Pfam" id="PF14322"/>
    </source>
</evidence>
<dbReference type="InterPro" id="IPR012944">
    <property type="entry name" value="SusD_RagB_dom"/>
</dbReference>
<dbReference type="InterPro" id="IPR033985">
    <property type="entry name" value="SusD-like_N"/>
</dbReference>
<gene>
    <name evidence="8" type="ORF">OCK74_22445</name>
</gene>
<reference evidence="8" key="1">
    <citation type="submission" date="2022-09" db="EMBL/GenBank/DDBJ databases">
        <authorList>
            <person name="Yuan C."/>
            <person name="Ke Z."/>
        </authorList>
    </citation>
    <scope>NUCLEOTIDE SEQUENCE</scope>
    <source>
        <strain evidence="8">LB-8</strain>
    </source>
</reference>
<keyword evidence="3" id="KW-0732">Signal</keyword>
<comment type="similarity">
    <text evidence="2">Belongs to the SusD family.</text>
</comment>
<feature type="domain" description="RagB/SusD" evidence="6">
    <location>
        <begin position="267"/>
        <end position="547"/>
    </location>
</feature>
<evidence type="ECO:0000313" key="8">
    <source>
        <dbReference type="EMBL" id="MCU7551897.1"/>
    </source>
</evidence>
<protein>
    <submittedName>
        <fullName evidence="8">RagB/SusD family nutrient uptake outer membrane protein</fullName>
    </submittedName>
</protein>
<proteinExistence type="inferred from homology"/>
<comment type="caution">
    <text evidence="8">The sequence shown here is derived from an EMBL/GenBank/DDBJ whole genome shotgun (WGS) entry which is preliminary data.</text>
</comment>
<sequence length="547" mass="61864">MKINIKKLLPFLLVVSLTESCKKELEEYNPSGATVESLFKTPEGFESAVNATYTYNRNLYGKEEGYAMLEMGTDIWTNAAFNGSTGINGIFPQTPLTTYQGLISDNLWVNTKMWQPCYSAINLCNTGLKYIDNAGLNAARKPVLEAEMRFMRAWYYYHLVETFGDIHFTLEPTEGMVTTANRTSVETIYKQIFEDVESAVANLPVTTNDYGRITKPAAEAFLAKLYLTRGRNQEASDYAKKVITGYNFKLLTNYADLWNINNQKNAEVLWAVNYSTNLANNAGSNLGHSLFLMEYNTLPGMLRDVANGFPNVRYMPTRSLIQMFDDQNDARYNASFKSVWYANEPDASKRPAGMNVGDTAIFVSKNVISAAERTSKKYKVYDINDVYDANGLPKDRFHFLSLKKFDDPTRGSATETQSSRDAFILRLADMYLVAAEAQFKLGKLDSAAYFVNEVRKRAALPGKQAAMQIAPADVNMDFILDERAREFAGEQMRWYDLKRAGKLVERVKKYNPDAAVNIKDFHILRPIPQAQLDAVTNKSEFKQNQGY</sequence>
<keyword evidence="9" id="KW-1185">Reference proteome</keyword>
<name>A0A9X2Y031_9BACT</name>
<dbReference type="Pfam" id="PF07980">
    <property type="entry name" value="SusD_RagB"/>
    <property type="match status" value="1"/>
</dbReference>
<dbReference type="GO" id="GO:0009279">
    <property type="term" value="C:cell outer membrane"/>
    <property type="evidence" value="ECO:0007669"/>
    <property type="project" value="UniProtKB-SubCell"/>
</dbReference>